<reference evidence="2" key="1">
    <citation type="submission" date="2023-06" db="EMBL/GenBank/DDBJ databases">
        <title>Genomic of Agaribacillus aureum.</title>
        <authorList>
            <person name="Wang G."/>
        </authorList>
    </citation>
    <scope>NUCLEOTIDE SEQUENCE</scope>
    <source>
        <strain evidence="2">BMA12</strain>
    </source>
</reference>
<organism evidence="2 3">
    <name type="scientific">Agaribacillus aureus</name>
    <dbReference type="NCBI Taxonomy" id="3051825"/>
    <lineage>
        <taxon>Bacteria</taxon>
        <taxon>Pseudomonadati</taxon>
        <taxon>Bacteroidota</taxon>
        <taxon>Cytophagia</taxon>
        <taxon>Cytophagales</taxon>
        <taxon>Splendidivirgaceae</taxon>
        <taxon>Agaribacillus</taxon>
    </lineage>
</organism>
<protein>
    <submittedName>
        <fullName evidence="2">Type II toxin-antitoxin system death-on-curing family toxin</fullName>
    </submittedName>
</protein>
<dbReference type="InterPro" id="IPR006440">
    <property type="entry name" value="Doc"/>
</dbReference>
<dbReference type="PROSITE" id="PS51459">
    <property type="entry name" value="FIDO"/>
    <property type="match status" value="1"/>
</dbReference>
<evidence type="ECO:0000313" key="3">
    <source>
        <dbReference type="Proteomes" id="UP001172083"/>
    </source>
</evidence>
<feature type="domain" description="Fido" evidence="1">
    <location>
        <begin position="2"/>
        <end position="120"/>
    </location>
</feature>
<dbReference type="Pfam" id="PF02661">
    <property type="entry name" value="Fic"/>
    <property type="match status" value="1"/>
</dbReference>
<dbReference type="NCBIfam" id="TIGR01550">
    <property type="entry name" value="DOC_P1"/>
    <property type="match status" value="1"/>
</dbReference>
<dbReference type="PANTHER" id="PTHR39426:SF1">
    <property type="entry name" value="HOMOLOGY TO DEATH-ON-CURING PROTEIN OF PHAGE P1"/>
    <property type="match status" value="1"/>
</dbReference>
<keyword evidence="3" id="KW-1185">Reference proteome</keyword>
<evidence type="ECO:0000313" key="2">
    <source>
        <dbReference type="EMBL" id="MDN5212991.1"/>
    </source>
</evidence>
<dbReference type="InterPro" id="IPR003812">
    <property type="entry name" value="Fido"/>
</dbReference>
<sequence>MIDIEEVLKIHNFLIDEFGGSHGLRDQALLESALSRPFATFSGEELYKTPVEKSAAIFESIVKNHPFQDGNKRIAYVMLRLVLMHSGLDIVSNEEEKYEFVIKTASGELTIEQVKKWINDHLKKHEQSN</sequence>
<dbReference type="RefSeq" id="WP_346758307.1">
    <property type="nucleotide sequence ID" value="NZ_JAUJEB010000001.1"/>
</dbReference>
<dbReference type="Gene3D" id="1.20.120.1870">
    <property type="entry name" value="Fic/DOC protein, Fido domain"/>
    <property type="match status" value="1"/>
</dbReference>
<dbReference type="Proteomes" id="UP001172083">
    <property type="component" value="Unassembled WGS sequence"/>
</dbReference>
<name>A0ABT8L9E1_9BACT</name>
<dbReference type="PANTHER" id="PTHR39426">
    <property type="entry name" value="HOMOLOGY TO DEATH-ON-CURING PROTEIN OF PHAGE P1"/>
    <property type="match status" value="1"/>
</dbReference>
<dbReference type="PIRSF" id="PIRSF018297">
    <property type="entry name" value="Doc"/>
    <property type="match status" value="1"/>
</dbReference>
<comment type="caution">
    <text evidence="2">The sequence shown here is derived from an EMBL/GenBank/DDBJ whole genome shotgun (WGS) entry which is preliminary data.</text>
</comment>
<dbReference type="SUPFAM" id="SSF140931">
    <property type="entry name" value="Fic-like"/>
    <property type="match status" value="1"/>
</dbReference>
<gene>
    <name evidence="2" type="ORF">QQ020_13070</name>
</gene>
<accession>A0ABT8L9E1</accession>
<evidence type="ECO:0000259" key="1">
    <source>
        <dbReference type="PROSITE" id="PS51459"/>
    </source>
</evidence>
<dbReference type="EMBL" id="JAUJEB010000001">
    <property type="protein sequence ID" value="MDN5212991.1"/>
    <property type="molecule type" value="Genomic_DNA"/>
</dbReference>
<dbReference type="InterPro" id="IPR053737">
    <property type="entry name" value="Type_II_TA_Toxin"/>
</dbReference>
<proteinExistence type="predicted"/>
<dbReference type="InterPro" id="IPR036597">
    <property type="entry name" value="Fido-like_dom_sf"/>
</dbReference>